<protein>
    <submittedName>
        <fullName evidence="1">Uncharacterized protein</fullName>
    </submittedName>
</protein>
<proteinExistence type="predicted"/>
<accession>A0A5R8KI71</accession>
<dbReference type="Proteomes" id="UP000306196">
    <property type="component" value="Unassembled WGS sequence"/>
</dbReference>
<keyword evidence="2" id="KW-1185">Reference proteome</keyword>
<dbReference type="Pfam" id="PF20461">
    <property type="entry name" value="DUF6714"/>
    <property type="match status" value="1"/>
</dbReference>
<gene>
    <name evidence="1" type="ORF">FEM03_04640</name>
</gene>
<dbReference type="InterPro" id="IPR046560">
    <property type="entry name" value="DUF6714"/>
</dbReference>
<evidence type="ECO:0000313" key="1">
    <source>
        <dbReference type="EMBL" id="TLD72016.1"/>
    </source>
</evidence>
<dbReference type="EMBL" id="VAUV01000003">
    <property type="protein sequence ID" value="TLD72016.1"/>
    <property type="molecule type" value="Genomic_DNA"/>
</dbReference>
<reference evidence="1 2" key="1">
    <citation type="submission" date="2019-05" db="EMBL/GenBank/DDBJ databases">
        <title>Verrucobacter flavum gen. nov., sp. nov. a new member of the family Verrucomicrobiaceae.</title>
        <authorList>
            <person name="Szuroczki S."/>
            <person name="Abbaszade G."/>
            <person name="Szabo A."/>
            <person name="Felfoldi T."/>
            <person name="Schumann P."/>
            <person name="Boka K."/>
            <person name="Keki Z."/>
            <person name="Toumi M."/>
            <person name="Toth E."/>
        </authorList>
    </citation>
    <scope>NUCLEOTIDE SEQUENCE [LARGE SCALE GENOMIC DNA]</scope>
    <source>
        <strain evidence="1 2">MG-N-17</strain>
    </source>
</reference>
<sequence>MPINDHFLCRQPRPASNSSILTPMKRTTQAEIDEMRARGYDQVIIREAKFSRVRTAMAEQLIGRVREAFKGVELGGGVGLLQGIALDDYASPEVIGQHRAMDEKKDWERLEVKQLNRASLCFFDAFGVRFHLPALMVADLKGELDMSLAFFLTRLDELGLAQFAALSGPQRSVVREYLLFIKDDPGDTYYRKEIDRALEEYWVA</sequence>
<name>A0A5R8KI71_9BACT</name>
<comment type="caution">
    <text evidence="1">The sequence shown here is derived from an EMBL/GenBank/DDBJ whole genome shotgun (WGS) entry which is preliminary data.</text>
</comment>
<evidence type="ECO:0000313" key="2">
    <source>
        <dbReference type="Proteomes" id="UP000306196"/>
    </source>
</evidence>
<organism evidence="1 2">
    <name type="scientific">Phragmitibacter flavus</name>
    <dbReference type="NCBI Taxonomy" id="2576071"/>
    <lineage>
        <taxon>Bacteria</taxon>
        <taxon>Pseudomonadati</taxon>
        <taxon>Verrucomicrobiota</taxon>
        <taxon>Verrucomicrobiia</taxon>
        <taxon>Verrucomicrobiales</taxon>
        <taxon>Verrucomicrobiaceae</taxon>
        <taxon>Phragmitibacter</taxon>
    </lineage>
</organism>
<dbReference type="RefSeq" id="WP_206170873.1">
    <property type="nucleotide sequence ID" value="NZ_VAUV01000003.1"/>
</dbReference>
<dbReference type="AlphaFoldDB" id="A0A5R8KI71"/>